<accession>A0A223CYP8</accession>
<dbReference type="Proteomes" id="UP000214688">
    <property type="component" value="Chromosome"/>
</dbReference>
<proteinExistence type="predicted"/>
<dbReference type="KEGG" id="tab:CIG75_05635"/>
<evidence type="ECO:0000313" key="2">
    <source>
        <dbReference type="Proteomes" id="UP000214688"/>
    </source>
</evidence>
<gene>
    <name evidence="1" type="ORF">CIG75_05635</name>
</gene>
<name>A0A223CYP8_9BACL</name>
<sequence length="69" mass="8105">MTERETYRDRLGNLHKPLTLENMNNDLLSGDAIDGTTREEQAEFERNRTPAAHEYRDLVEPLPTRKHKI</sequence>
<dbReference type="EMBL" id="CP022657">
    <property type="protein sequence ID" value="ASS74529.1"/>
    <property type="molecule type" value="Genomic_DNA"/>
</dbReference>
<protein>
    <submittedName>
        <fullName evidence="1">Uncharacterized protein</fullName>
    </submittedName>
</protein>
<keyword evidence="2" id="KW-1185">Reference proteome</keyword>
<dbReference type="RefSeq" id="WP_094235781.1">
    <property type="nucleotide sequence ID" value="NZ_CP022657.1"/>
</dbReference>
<organism evidence="1 2">
    <name type="scientific">Tumebacillus algifaecis</name>
    <dbReference type="NCBI Taxonomy" id="1214604"/>
    <lineage>
        <taxon>Bacteria</taxon>
        <taxon>Bacillati</taxon>
        <taxon>Bacillota</taxon>
        <taxon>Bacilli</taxon>
        <taxon>Bacillales</taxon>
        <taxon>Alicyclobacillaceae</taxon>
        <taxon>Tumebacillus</taxon>
    </lineage>
</organism>
<dbReference type="OrthoDB" id="2382130at2"/>
<reference evidence="1 2" key="1">
    <citation type="journal article" date="2015" name="Int. J. Syst. Evol. Microbiol.">
        <title>Tumebacillus algifaecis sp. nov., isolated from decomposing algal scum.</title>
        <authorList>
            <person name="Wu Y.F."/>
            <person name="Zhang B."/>
            <person name="Xing P."/>
            <person name="Wu Q.L."/>
            <person name="Liu S.J."/>
        </authorList>
    </citation>
    <scope>NUCLEOTIDE SEQUENCE [LARGE SCALE GENOMIC DNA]</scope>
    <source>
        <strain evidence="1 2">THMBR28</strain>
    </source>
</reference>
<evidence type="ECO:0000313" key="1">
    <source>
        <dbReference type="EMBL" id="ASS74529.1"/>
    </source>
</evidence>
<dbReference type="AlphaFoldDB" id="A0A223CYP8"/>